<evidence type="ECO:0000313" key="1">
    <source>
        <dbReference type="EMBL" id="ASC72518.1"/>
    </source>
</evidence>
<dbReference type="RefSeq" id="WP_080806717.1">
    <property type="nucleotide sequence ID" value="NZ_CP021983.2"/>
</dbReference>
<dbReference type="EMBL" id="CP021983">
    <property type="protein sequence ID" value="ASC72518.1"/>
    <property type="molecule type" value="Genomic_DNA"/>
</dbReference>
<organism evidence="1 2">
    <name type="scientific">Halomicronema hongdechloris C2206</name>
    <dbReference type="NCBI Taxonomy" id="1641165"/>
    <lineage>
        <taxon>Bacteria</taxon>
        <taxon>Bacillati</taxon>
        <taxon>Cyanobacteriota</taxon>
        <taxon>Cyanophyceae</taxon>
        <taxon>Nodosilineales</taxon>
        <taxon>Nodosilineaceae</taxon>
        <taxon>Halomicronema</taxon>
    </lineage>
</organism>
<keyword evidence="2" id="KW-1185">Reference proteome</keyword>
<proteinExistence type="predicted"/>
<protein>
    <recommendedName>
        <fullName evidence="3">DUF2993 domain-containing protein</fullName>
    </recommendedName>
</protein>
<gene>
    <name evidence="1" type="ORF">XM38_034760</name>
</gene>
<reference evidence="1 2" key="1">
    <citation type="journal article" date="2016" name="Biochim. Biophys. Acta">
        <title>Characterization of red-shifted phycobilisomes isolated from the chlorophyll f-containing cyanobacterium Halomicronema hongdechloris.</title>
        <authorList>
            <person name="Li Y."/>
            <person name="Lin Y."/>
            <person name="Garvey C.J."/>
            <person name="Birch D."/>
            <person name="Corkery R.W."/>
            <person name="Loughlin P.C."/>
            <person name="Scheer H."/>
            <person name="Willows R.D."/>
            <person name="Chen M."/>
        </authorList>
    </citation>
    <scope>NUCLEOTIDE SEQUENCE [LARGE SCALE GENOMIC DNA]</scope>
    <source>
        <strain evidence="1 2">C2206</strain>
    </source>
</reference>
<dbReference type="Proteomes" id="UP000191901">
    <property type="component" value="Chromosome"/>
</dbReference>
<dbReference type="STRING" id="1641165.XM38_06040"/>
<accession>A0A1Z3HQE5</accession>
<dbReference type="AlphaFoldDB" id="A0A1Z3HQE5"/>
<dbReference type="InterPro" id="IPR021373">
    <property type="entry name" value="DUF2993"/>
</dbReference>
<evidence type="ECO:0008006" key="3">
    <source>
        <dbReference type="Google" id="ProtNLM"/>
    </source>
</evidence>
<dbReference type="Pfam" id="PF11209">
    <property type="entry name" value="LmeA"/>
    <property type="match status" value="1"/>
</dbReference>
<sequence length="264" mass="28838">MDAIAVVLASLLALGSPVGVVVDKLAADAIRDQLVAAEALQVRVDNASTLQLLNGRLERVRIAGQGLYPVADFRINRFALESDPIDVSIGALRRGEIALDRPLQAAMHLELREADLNQFLQSAWLQQQLQALEFALPGQTAREANRYEFTNPRLALLPDNRLQLALDLQDTVSADTLPIELEVGVAIASGHQLQLLDPVLTVDGQVVPAQVLRSLLGGMQSRLSLRQLEDSGIGMRVLQFAIQDNSLDIVMFVKVEPSSPWLME</sequence>
<name>A0A1Z3HQE5_9CYAN</name>
<dbReference type="KEGG" id="hhg:XM38_034760"/>
<dbReference type="OrthoDB" id="570669at2"/>
<evidence type="ECO:0000313" key="2">
    <source>
        <dbReference type="Proteomes" id="UP000191901"/>
    </source>
</evidence>